<feature type="domain" description="PASTA" evidence="11">
    <location>
        <begin position="462"/>
        <end position="530"/>
    </location>
</feature>
<dbReference type="PANTHER" id="PTHR43289:SF34">
    <property type="entry name" value="SERINE_THREONINE-PROTEIN KINASE YBDM-RELATED"/>
    <property type="match status" value="1"/>
</dbReference>
<organism evidence="12 13">
    <name type="scientific">Aeromicrobium flavum</name>
    <dbReference type="NCBI Taxonomy" id="416568"/>
    <lineage>
        <taxon>Bacteria</taxon>
        <taxon>Bacillati</taxon>
        <taxon>Actinomycetota</taxon>
        <taxon>Actinomycetes</taxon>
        <taxon>Propionibacteriales</taxon>
        <taxon>Nocardioidaceae</taxon>
        <taxon>Aeromicrobium</taxon>
    </lineage>
</organism>
<keyword evidence="5 12" id="KW-0418">Kinase</keyword>
<keyword evidence="2 12" id="KW-0723">Serine/threonine-protein kinase</keyword>
<dbReference type="FunFam" id="1.10.510.10:FF:000021">
    <property type="entry name" value="Serine/threonine protein kinase"/>
    <property type="match status" value="1"/>
</dbReference>
<feature type="domain" description="PASTA" evidence="11">
    <location>
        <begin position="597"/>
        <end position="661"/>
    </location>
</feature>
<evidence type="ECO:0000256" key="5">
    <source>
        <dbReference type="ARBA" id="ARBA00022777"/>
    </source>
</evidence>
<evidence type="ECO:0000256" key="7">
    <source>
        <dbReference type="ARBA" id="ARBA00047899"/>
    </source>
</evidence>
<dbReference type="Pfam" id="PF03793">
    <property type="entry name" value="PASTA"/>
    <property type="match status" value="4"/>
</dbReference>
<feature type="domain" description="Protein kinase" evidence="10">
    <location>
        <begin position="24"/>
        <end position="279"/>
    </location>
</feature>
<evidence type="ECO:0000313" key="13">
    <source>
        <dbReference type="Proteomes" id="UP000321769"/>
    </source>
</evidence>
<evidence type="ECO:0000313" key="12">
    <source>
        <dbReference type="EMBL" id="GEO87765.1"/>
    </source>
</evidence>
<keyword evidence="3" id="KW-0808">Transferase</keyword>
<dbReference type="PROSITE" id="PS00108">
    <property type="entry name" value="PROTEIN_KINASE_ST"/>
    <property type="match status" value="1"/>
</dbReference>
<comment type="catalytic activity">
    <reaction evidence="7">
        <text>L-threonyl-[protein] + ATP = O-phospho-L-threonyl-[protein] + ADP + H(+)</text>
        <dbReference type="Rhea" id="RHEA:46608"/>
        <dbReference type="Rhea" id="RHEA-COMP:11060"/>
        <dbReference type="Rhea" id="RHEA-COMP:11605"/>
        <dbReference type="ChEBI" id="CHEBI:15378"/>
        <dbReference type="ChEBI" id="CHEBI:30013"/>
        <dbReference type="ChEBI" id="CHEBI:30616"/>
        <dbReference type="ChEBI" id="CHEBI:61977"/>
        <dbReference type="ChEBI" id="CHEBI:456216"/>
        <dbReference type="EC" id="2.7.11.1"/>
    </reaction>
</comment>
<dbReference type="CDD" id="cd06577">
    <property type="entry name" value="PASTA_pknB"/>
    <property type="match status" value="4"/>
</dbReference>
<dbReference type="CDD" id="cd14014">
    <property type="entry name" value="STKc_PknB_like"/>
    <property type="match status" value="1"/>
</dbReference>
<accession>A0A512HQN2</accession>
<feature type="domain" description="PASTA" evidence="11">
    <location>
        <begin position="531"/>
        <end position="596"/>
    </location>
</feature>
<dbReference type="InterPro" id="IPR011009">
    <property type="entry name" value="Kinase-like_dom_sf"/>
</dbReference>
<dbReference type="Gene3D" id="3.30.10.20">
    <property type="match status" value="4"/>
</dbReference>
<keyword evidence="6" id="KW-0067">ATP-binding</keyword>
<evidence type="ECO:0000259" key="11">
    <source>
        <dbReference type="PROSITE" id="PS51178"/>
    </source>
</evidence>
<dbReference type="PROSITE" id="PS51178">
    <property type="entry name" value="PASTA"/>
    <property type="match status" value="4"/>
</dbReference>
<dbReference type="SMART" id="SM00220">
    <property type="entry name" value="S_TKc"/>
    <property type="match status" value="1"/>
</dbReference>
<dbReference type="Proteomes" id="UP000321769">
    <property type="component" value="Unassembled WGS sequence"/>
</dbReference>
<dbReference type="InterPro" id="IPR000719">
    <property type="entry name" value="Prot_kinase_dom"/>
</dbReference>
<name>A0A512HQN2_9ACTN</name>
<dbReference type="GO" id="GO:0004674">
    <property type="term" value="F:protein serine/threonine kinase activity"/>
    <property type="evidence" value="ECO:0007669"/>
    <property type="project" value="UniProtKB-KW"/>
</dbReference>
<evidence type="ECO:0000256" key="1">
    <source>
        <dbReference type="ARBA" id="ARBA00012513"/>
    </source>
</evidence>
<evidence type="ECO:0000256" key="2">
    <source>
        <dbReference type="ARBA" id="ARBA00022527"/>
    </source>
</evidence>
<dbReference type="PANTHER" id="PTHR43289">
    <property type="entry name" value="MITOGEN-ACTIVATED PROTEIN KINASE KINASE KINASE 20-RELATED"/>
    <property type="match status" value="1"/>
</dbReference>
<dbReference type="EMBL" id="BJZQ01000001">
    <property type="protein sequence ID" value="GEO87765.1"/>
    <property type="molecule type" value="Genomic_DNA"/>
</dbReference>
<evidence type="ECO:0000256" key="6">
    <source>
        <dbReference type="ARBA" id="ARBA00022840"/>
    </source>
</evidence>
<sequence length="661" mass="71094">MFQEAWMTVTDDDALVGRTLDRRYVIHERIARGGMASVFRATDLRLDRIVAVKIMHPDTELEDTAERFVREAQSAAKLNHRGIVSVYDQGVDGETIYLVMEYVPGRTLRDVMRDEAPMTARRALSYLEPVLMALSAAHDARLIHRDIKPENVLISTTGEVKLADFGLARAISHDSTLDGVLVGTVSYLAPEVITHQGADARTDVYACGAMLFEMLTGAKPHVADSPLAVAHKHVNEDVEPPSHLQPGLPPYLDALVLRAMTRDRDRRSPDARVFLHQLRQVQRALAAGLADDPDLTQDLLPGAGPTPAEMPTLDPLPADVEMTAPVRAWSDVGREQPTTAVPEPTTTFGVPTTGTVATTVEPPARSPRRRGPILLLVALAALAATALLGWYLAIGRYETVPNLVSLDRQEAVKTAEAAGFEVELGDPAYSEVVEKGAVVSTDPDAGSRLLPDEVITLTISQGKERYEIPNIQGRTLTEAETILGSLNLKVGEVTQQFSDKVPTDGVIKSTSHKVGDQVKRDTEVDLVVSKGPKPIAIKDHTGQPADETTADLEGLGFTVRVTEEFSDTVKEGRVIAQTPSAGTGVRGDTIALTVSKGPALVAVPELKGKTEAEARTALAALGLKLNAARNPFAGSDATVQYQMTDAGKKVKRGSTVTVFLS</sequence>
<keyword evidence="4" id="KW-0547">Nucleotide-binding</keyword>
<evidence type="ECO:0000256" key="9">
    <source>
        <dbReference type="SAM" id="Phobius"/>
    </source>
</evidence>
<dbReference type="Gene3D" id="3.30.200.20">
    <property type="entry name" value="Phosphorylase Kinase, domain 1"/>
    <property type="match status" value="1"/>
</dbReference>
<keyword evidence="9" id="KW-1133">Transmembrane helix</keyword>
<keyword evidence="13" id="KW-1185">Reference proteome</keyword>
<dbReference type="InterPro" id="IPR008271">
    <property type="entry name" value="Ser/Thr_kinase_AS"/>
</dbReference>
<dbReference type="SUPFAM" id="SSF56112">
    <property type="entry name" value="Protein kinase-like (PK-like)"/>
    <property type="match status" value="1"/>
</dbReference>
<evidence type="ECO:0000259" key="10">
    <source>
        <dbReference type="PROSITE" id="PS50011"/>
    </source>
</evidence>
<dbReference type="InterPro" id="IPR005543">
    <property type="entry name" value="PASTA_dom"/>
</dbReference>
<dbReference type="Gene3D" id="1.10.510.10">
    <property type="entry name" value="Transferase(Phosphotransferase) domain 1"/>
    <property type="match status" value="1"/>
</dbReference>
<dbReference type="Pfam" id="PF00069">
    <property type="entry name" value="Pkinase"/>
    <property type="match status" value="1"/>
</dbReference>
<protein>
    <recommendedName>
        <fullName evidence="1">non-specific serine/threonine protein kinase</fullName>
        <ecNumber evidence="1">2.7.11.1</ecNumber>
    </recommendedName>
</protein>
<dbReference type="AlphaFoldDB" id="A0A512HQN2"/>
<evidence type="ECO:0000256" key="8">
    <source>
        <dbReference type="ARBA" id="ARBA00048679"/>
    </source>
</evidence>
<dbReference type="FunFam" id="3.30.200.20:FF:000035">
    <property type="entry name" value="Serine/threonine protein kinase Stk1"/>
    <property type="match status" value="1"/>
</dbReference>
<reference evidence="12 13" key="1">
    <citation type="submission" date="2019-07" db="EMBL/GenBank/DDBJ databases">
        <title>Whole genome shotgun sequence of Aeromicrobium flavum NBRC 107625.</title>
        <authorList>
            <person name="Hosoyama A."/>
            <person name="Uohara A."/>
            <person name="Ohji S."/>
            <person name="Ichikawa N."/>
        </authorList>
    </citation>
    <scope>NUCLEOTIDE SEQUENCE [LARGE SCALE GENOMIC DNA]</scope>
    <source>
        <strain evidence="12 13">NBRC 107625</strain>
    </source>
</reference>
<evidence type="ECO:0000256" key="4">
    <source>
        <dbReference type="ARBA" id="ARBA00022741"/>
    </source>
</evidence>
<evidence type="ECO:0000256" key="3">
    <source>
        <dbReference type="ARBA" id="ARBA00022679"/>
    </source>
</evidence>
<dbReference type="PROSITE" id="PS50011">
    <property type="entry name" value="PROTEIN_KINASE_DOM"/>
    <property type="match status" value="1"/>
</dbReference>
<proteinExistence type="predicted"/>
<gene>
    <name evidence="12" type="ORF">AFL01nite_00920</name>
</gene>
<dbReference type="GO" id="GO:0045717">
    <property type="term" value="P:negative regulation of fatty acid biosynthetic process"/>
    <property type="evidence" value="ECO:0007669"/>
    <property type="project" value="UniProtKB-ARBA"/>
</dbReference>
<comment type="caution">
    <text evidence="12">The sequence shown here is derived from an EMBL/GenBank/DDBJ whole genome shotgun (WGS) entry which is preliminary data.</text>
</comment>
<feature type="domain" description="PASTA" evidence="11">
    <location>
        <begin position="394"/>
        <end position="461"/>
    </location>
</feature>
<feature type="transmembrane region" description="Helical" evidence="9">
    <location>
        <begin position="373"/>
        <end position="393"/>
    </location>
</feature>
<dbReference type="GO" id="GO:0005524">
    <property type="term" value="F:ATP binding"/>
    <property type="evidence" value="ECO:0007669"/>
    <property type="project" value="UniProtKB-KW"/>
</dbReference>
<keyword evidence="9" id="KW-0812">Transmembrane</keyword>
<dbReference type="NCBIfam" id="NF033483">
    <property type="entry name" value="PknB_PASTA_kin"/>
    <property type="match status" value="1"/>
</dbReference>
<dbReference type="EC" id="2.7.11.1" evidence="1"/>
<dbReference type="SMART" id="SM00740">
    <property type="entry name" value="PASTA"/>
    <property type="match status" value="4"/>
</dbReference>
<keyword evidence="9" id="KW-0472">Membrane</keyword>
<comment type="catalytic activity">
    <reaction evidence="8">
        <text>L-seryl-[protein] + ATP = O-phospho-L-seryl-[protein] + ADP + H(+)</text>
        <dbReference type="Rhea" id="RHEA:17989"/>
        <dbReference type="Rhea" id="RHEA-COMP:9863"/>
        <dbReference type="Rhea" id="RHEA-COMP:11604"/>
        <dbReference type="ChEBI" id="CHEBI:15378"/>
        <dbReference type="ChEBI" id="CHEBI:29999"/>
        <dbReference type="ChEBI" id="CHEBI:30616"/>
        <dbReference type="ChEBI" id="CHEBI:83421"/>
        <dbReference type="ChEBI" id="CHEBI:456216"/>
        <dbReference type="EC" id="2.7.11.1"/>
    </reaction>
</comment>